<dbReference type="Gene3D" id="3.30.40.10">
    <property type="entry name" value="Zinc/RING finger domain, C3HC4 (zinc finger)"/>
    <property type="match status" value="1"/>
</dbReference>
<protein>
    <recommendedName>
        <fullName evidence="6">RING-type domain-containing protein</fullName>
    </recommendedName>
</protein>
<gene>
    <name evidence="7" type="ORF">GCK72_017005</name>
</gene>
<dbReference type="CDD" id="cd16579">
    <property type="entry name" value="RING-HC_PML_C-V"/>
    <property type="match status" value="1"/>
</dbReference>
<dbReference type="AlphaFoldDB" id="A0A6A5G715"/>
<dbReference type="PROSITE" id="PS50089">
    <property type="entry name" value="ZF_RING_2"/>
    <property type="match status" value="1"/>
</dbReference>
<evidence type="ECO:0000313" key="8">
    <source>
        <dbReference type="Proteomes" id="UP000483820"/>
    </source>
</evidence>
<dbReference type="InterPro" id="IPR001841">
    <property type="entry name" value="Znf_RING"/>
</dbReference>
<dbReference type="InterPro" id="IPR017907">
    <property type="entry name" value="Znf_RING_CS"/>
</dbReference>
<name>A0A6A5G715_CAERE</name>
<evidence type="ECO:0000313" key="7">
    <source>
        <dbReference type="EMBL" id="KAF1750455.1"/>
    </source>
</evidence>
<evidence type="ECO:0000256" key="2">
    <source>
        <dbReference type="ARBA" id="ARBA00022771"/>
    </source>
</evidence>
<feature type="transmembrane region" description="Helical" evidence="5">
    <location>
        <begin position="85"/>
        <end position="112"/>
    </location>
</feature>
<dbReference type="CTD" id="9807213"/>
<evidence type="ECO:0000256" key="5">
    <source>
        <dbReference type="SAM" id="Phobius"/>
    </source>
</evidence>
<dbReference type="GO" id="GO:0008270">
    <property type="term" value="F:zinc ion binding"/>
    <property type="evidence" value="ECO:0007669"/>
    <property type="project" value="UniProtKB-KW"/>
</dbReference>
<dbReference type="RefSeq" id="XP_003105905.2">
    <property type="nucleotide sequence ID" value="XM_003105857.2"/>
</dbReference>
<feature type="transmembrane region" description="Helical" evidence="5">
    <location>
        <begin position="20"/>
        <end position="38"/>
    </location>
</feature>
<organism evidence="7 8">
    <name type="scientific">Caenorhabditis remanei</name>
    <name type="common">Caenorhabditis vulgaris</name>
    <dbReference type="NCBI Taxonomy" id="31234"/>
    <lineage>
        <taxon>Eukaryota</taxon>
        <taxon>Metazoa</taxon>
        <taxon>Ecdysozoa</taxon>
        <taxon>Nematoda</taxon>
        <taxon>Chromadorea</taxon>
        <taxon>Rhabditida</taxon>
        <taxon>Rhabditina</taxon>
        <taxon>Rhabditomorpha</taxon>
        <taxon>Rhabditoidea</taxon>
        <taxon>Rhabditidae</taxon>
        <taxon>Peloderinae</taxon>
        <taxon>Caenorhabditis</taxon>
    </lineage>
</organism>
<keyword evidence="5" id="KW-0472">Membrane</keyword>
<feature type="domain" description="RING-type" evidence="6">
    <location>
        <begin position="162"/>
        <end position="209"/>
    </location>
</feature>
<dbReference type="EMBL" id="WUAV01000005">
    <property type="protein sequence ID" value="KAF1750455.1"/>
    <property type="molecule type" value="Genomic_DNA"/>
</dbReference>
<dbReference type="InterPro" id="IPR052667">
    <property type="entry name" value="E3_ubiquitin-ligase_RING"/>
</dbReference>
<dbReference type="Proteomes" id="UP000483820">
    <property type="component" value="Chromosome V"/>
</dbReference>
<dbReference type="SMART" id="SM00184">
    <property type="entry name" value="RING"/>
    <property type="match status" value="1"/>
</dbReference>
<evidence type="ECO:0000259" key="6">
    <source>
        <dbReference type="PROSITE" id="PS50089"/>
    </source>
</evidence>
<proteinExistence type="predicted"/>
<keyword evidence="2 4" id="KW-0863">Zinc-finger</keyword>
<keyword evidence="1" id="KW-0479">Metal-binding</keyword>
<dbReference type="PANTHER" id="PTHR47156">
    <property type="entry name" value="PROTEIN CBG20824"/>
    <property type="match status" value="1"/>
</dbReference>
<sequence length="244" mass="28808">MMDIAPYFAFAKYGVASEKSFQLFYTFSYGSFMMYSLFMVPNLRNIVLSRDERHEIVSGYLRSIVQWSLVIFLSTLRYFNIWFSLYPLVCFQIMYTALHITILSDILIVWILESNRRQEEEDDLDTTVVTIEIIDSSDDEKLEDNNCFEREDSVLRYHDLKCSVCKLFYHESIKKRIPKMLSCGHTVCSGCAKMLYKLDYVYIQCPVCREVIDIDYIELKKNYALLGIIQEMKQDKMTVQRSLS</sequence>
<dbReference type="PANTHER" id="PTHR47156:SF10">
    <property type="entry name" value="E3 UBIQUITIN-PROTEIN LIGASE TRIM-21-RELATED"/>
    <property type="match status" value="1"/>
</dbReference>
<keyword evidence="3" id="KW-0862">Zinc</keyword>
<dbReference type="GeneID" id="9807213"/>
<reference evidence="7 8" key="1">
    <citation type="submission" date="2019-12" db="EMBL/GenBank/DDBJ databases">
        <title>Chromosome-level assembly of the Caenorhabditis remanei genome.</title>
        <authorList>
            <person name="Teterina A.A."/>
            <person name="Willis J.H."/>
            <person name="Phillips P.C."/>
        </authorList>
    </citation>
    <scope>NUCLEOTIDE SEQUENCE [LARGE SCALE GENOMIC DNA]</scope>
    <source>
        <strain evidence="7 8">PX506</strain>
        <tissue evidence="7">Whole organism</tissue>
    </source>
</reference>
<evidence type="ECO:0000256" key="1">
    <source>
        <dbReference type="ARBA" id="ARBA00022723"/>
    </source>
</evidence>
<comment type="caution">
    <text evidence="7">The sequence shown here is derived from an EMBL/GenBank/DDBJ whole genome shotgun (WGS) entry which is preliminary data.</text>
</comment>
<keyword evidence="5" id="KW-0812">Transmembrane</keyword>
<feature type="transmembrane region" description="Helical" evidence="5">
    <location>
        <begin position="59"/>
        <end position="79"/>
    </location>
</feature>
<evidence type="ECO:0000256" key="4">
    <source>
        <dbReference type="PROSITE-ProRule" id="PRU00175"/>
    </source>
</evidence>
<dbReference type="SUPFAM" id="SSF57850">
    <property type="entry name" value="RING/U-box"/>
    <property type="match status" value="1"/>
</dbReference>
<dbReference type="KEGG" id="crq:GCK72_017005"/>
<evidence type="ECO:0000256" key="3">
    <source>
        <dbReference type="ARBA" id="ARBA00022833"/>
    </source>
</evidence>
<dbReference type="Pfam" id="PF13445">
    <property type="entry name" value="zf-RING_UBOX"/>
    <property type="match status" value="1"/>
</dbReference>
<keyword evidence="5" id="KW-1133">Transmembrane helix</keyword>
<accession>A0A6A5G715</accession>
<dbReference type="PROSITE" id="PS00518">
    <property type="entry name" value="ZF_RING_1"/>
    <property type="match status" value="1"/>
</dbReference>
<dbReference type="InterPro" id="IPR027370">
    <property type="entry name" value="Znf-RING_euk"/>
</dbReference>
<dbReference type="InterPro" id="IPR013083">
    <property type="entry name" value="Znf_RING/FYVE/PHD"/>
</dbReference>